<dbReference type="InterPro" id="IPR012334">
    <property type="entry name" value="Pectin_lyas_fold"/>
</dbReference>
<feature type="domain" description="Rhamnogalacturonase A/B/Epimerase-like pectate lyase" evidence="3">
    <location>
        <begin position="55"/>
        <end position="278"/>
    </location>
</feature>
<dbReference type="InterPro" id="IPR011050">
    <property type="entry name" value="Pectin_lyase_fold/virulence"/>
</dbReference>
<dbReference type="SUPFAM" id="SSF51126">
    <property type="entry name" value="Pectin lyase-like"/>
    <property type="match status" value="2"/>
</dbReference>
<feature type="chain" id="PRO_5001887925" evidence="2">
    <location>
        <begin position="19"/>
        <end position="906"/>
    </location>
</feature>
<dbReference type="HOGENOM" id="CLU_002540_2_1_1"/>
<keyword evidence="2" id="KW-0732">Signal</keyword>
<comment type="caution">
    <text evidence="4">The sequence shown here is derived from an EMBL/GenBank/DDBJ whole genome shotgun (WGS) entry which is preliminary data.</text>
</comment>
<dbReference type="AlphaFoldDB" id="A0A093UX57"/>
<protein>
    <submittedName>
        <fullName evidence="4">Glucan 1,3-beta-glucosidase</fullName>
    </submittedName>
</protein>
<gene>
    <name evidence="4" type="ORF">GQ26_0460510</name>
</gene>
<accession>A0A093UX57</accession>
<evidence type="ECO:0000256" key="2">
    <source>
        <dbReference type="SAM" id="SignalP"/>
    </source>
</evidence>
<feature type="compositionally biased region" description="Pro residues" evidence="1">
    <location>
        <begin position="488"/>
        <end position="499"/>
    </location>
</feature>
<feature type="region of interest" description="Disordered" evidence="1">
    <location>
        <begin position="358"/>
        <end position="379"/>
    </location>
</feature>
<reference evidence="4" key="1">
    <citation type="journal article" date="2014" name="PLoS Genet.">
        <title>Signature Gene Expression Reveals Novel Clues to the Molecular Mechanisms of Dimorphic Transition in Penicillium marneffei.</title>
        <authorList>
            <person name="Yang E."/>
            <person name="Wang G."/>
            <person name="Cai J."/>
            <person name="Woo P.C."/>
            <person name="Lau S.K."/>
            <person name="Yuen K.-Y."/>
            <person name="Chow W.-N."/>
            <person name="Lin X."/>
        </authorList>
    </citation>
    <scope>NUCLEOTIDE SEQUENCE [LARGE SCALE GENOMIC DNA]</scope>
    <source>
        <strain evidence="4">PM1</strain>
    </source>
</reference>
<dbReference type="Pfam" id="PF12708">
    <property type="entry name" value="Pect-lyase_RHGA_epim"/>
    <property type="match status" value="2"/>
</dbReference>
<dbReference type="FunFam" id="2.160.20.10:FF:000023">
    <property type="entry name" value="Exo-beta-1,3-glucanase Exg0"/>
    <property type="match status" value="1"/>
</dbReference>
<evidence type="ECO:0000256" key="1">
    <source>
        <dbReference type="SAM" id="MobiDB-lite"/>
    </source>
</evidence>
<dbReference type="InterPro" id="IPR051801">
    <property type="entry name" value="GH28_Enzymes"/>
</dbReference>
<dbReference type="PANTHER" id="PTHR31339:SF9">
    <property type="entry name" value="PLASMIN AND FIBRONECTIN-BINDING PROTEIN A"/>
    <property type="match status" value="1"/>
</dbReference>
<dbReference type="CDD" id="cd23668">
    <property type="entry name" value="GH55_beta13glucanase-like"/>
    <property type="match status" value="1"/>
</dbReference>
<evidence type="ECO:0000259" key="3">
    <source>
        <dbReference type="Pfam" id="PF12708"/>
    </source>
</evidence>
<dbReference type="eggNOG" id="ENOG502QV54">
    <property type="taxonomic scope" value="Eukaryota"/>
</dbReference>
<dbReference type="Gene3D" id="2.160.20.10">
    <property type="entry name" value="Single-stranded right-handed beta-helix, Pectin lyase-like"/>
    <property type="match status" value="2"/>
</dbReference>
<feature type="domain" description="Rhamnogalacturonase A/B/Epimerase-like pectate lyase" evidence="3">
    <location>
        <begin position="541"/>
        <end position="605"/>
    </location>
</feature>
<dbReference type="FunFam" id="2.160.20.10:FF:000026">
    <property type="entry name" value="Exo-beta-1,3-glucanase Exg0"/>
    <property type="match status" value="1"/>
</dbReference>
<dbReference type="InterPro" id="IPR024535">
    <property type="entry name" value="RHGA/B-epi-like_pectate_lyase"/>
</dbReference>
<dbReference type="PANTHER" id="PTHR31339">
    <property type="entry name" value="PECTIN LYASE-RELATED"/>
    <property type="match status" value="1"/>
</dbReference>
<sequence length="906" mass="96123">MFLVKILLLLGFSAMLQAAPTPQTGITASSSGFWMANIQRQGSVAFGNSSTYQVFRNVRDFGGKGDGSTDDTDAINSAISSGDRCGLGCDSSTTTPAIVYFPPGTYVVSKPIILYYYTQLIGDAGDLPVIKAAAAFTGMAVIDSDPYTDTGDNWYTNQNNFFRQVRNFVIDLTSMPQNVGAGIHWQVGQATSLQNIRFEMIKGGGDANKQQGIFMDNGSGGFMSDLTFNGGNYGMFLGNQQFTTRNLTFNGCNTAIFMNWNWAWTFKSVTVNDCAVALNMSNRPSNQTVGSVMMLDSTLSTTDQAIVTAWAHDSVPPGAGTLILDNVDFRGSSIAIAGIDGETILPGGSVIQSWVQGNTYTSGSTPRKRDLQSTNIEDDTCPAPEIVTVTVYQTLGNGASHSTSTPIASAASGTSVASRLSSAHSDSASGSGAVAAASSKSATSATGRASTGKASQTVPTRTPASGTSIPDSGSSLRTAGSTGKSHSPVPPGSTCPAPSPTKSRVQETRAPVSKPVALVDGSGKVFERSKPQYETVPASSFVSVKSAGAKGDGMTDDTVAIQRVLDSVTSDQIVYFDHGAYIITSTIKVPKDIKIVGEIWPLLMASGAAFSDENNPIPMLQIGEPGDFGSIEIQDLILETKGPAPGAILMEWNVAGSSQGSVAMWDVHFRVGGSAGTELQSNTCTKNPTSEHGASDACIGAFMLFHATQSASAYVENCWFWVADHELDLPDHNQIDIYNGRGVLLESQNAVWMYGTAAEHSQLYQYQLSDAKNVFMALIQTETPYWQSNPGALKPFKPQTSFNDPDFSICTTESCRKAWGLRVFSSSDILIYGGGLYSFFENYDQTCLATESCQENIVQVDCSRISIFGLSTKASTNMITSSDGTPLALQEDNTSSFTSALALFEQ</sequence>
<feature type="compositionally biased region" description="Low complexity" evidence="1">
    <location>
        <begin position="438"/>
        <end position="455"/>
    </location>
</feature>
<proteinExistence type="predicted"/>
<dbReference type="EMBL" id="JPOX01000046">
    <property type="protein sequence ID" value="KFX42324.1"/>
    <property type="molecule type" value="Genomic_DNA"/>
</dbReference>
<organism evidence="4">
    <name type="scientific">Talaromyces marneffei PM1</name>
    <dbReference type="NCBI Taxonomy" id="1077442"/>
    <lineage>
        <taxon>Eukaryota</taxon>
        <taxon>Fungi</taxon>
        <taxon>Dikarya</taxon>
        <taxon>Ascomycota</taxon>
        <taxon>Pezizomycotina</taxon>
        <taxon>Eurotiomycetes</taxon>
        <taxon>Eurotiomycetidae</taxon>
        <taxon>Eurotiales</taxon>
        <taxon>Trichocomaceae</taxon>
        <taxon>Talaromyces</taxon>
        <taxon>Talaromyces sect. Talaromyces</taxon>
    </lineage>
</organism>
<feature type="compositionally biased region" description="Polar residues" evidence="1">
    <location>
        <begin position="456"/>
        <end position="485"/>
    </location>
</feature>
<feature type="region of interest" description="Disordered" evidence="1">
    <location>
        <begin position="438"/>
        <end position="514"/>
    </location>
</feature>
<feature type="signal peptide" evidence="2">
    <location>
        <begin position="1"/>
        <end position="18"/>
    </location>
</feature>
<evidence type="ECO:0000313" key="4">
    <source>
        <dbReference type="EMBL" id="KFX42324.1"/>
    </source>
</evidence>
<name>A0A093UX57_TALMA</name>